<dbReference type="EMBL" id="BANT01000037">
    <property type="protein sequence ID" value="GAC58320.1"/>
    <property type="molecule type" value="Genomic_DNA"/>
</dbReference>
<sequence length="96" mass="9743">MSARRVWAVAVLTGVALAALVLLLGALGSDYERAATGAPAQTQVVHVRSGESLSSLAARLAPEQSAAAVIAAIRELNGLEGVGLRPGQALVVPAYR</sequence>
<dbReference type="STRING" id="1121927.GOHSU_37_00160"/>
<dbReference type="AlphaFoldDB" id="L7LB08"/>
<dbReference type="InterPro" id="IPR018392">
    <property type="entry name" value="LysM"/>
</dbReference>
<evidence type="ECO:0000313" key="2">
    <source>
        <dbReference type="EMBL" id="GAC58320.1"/>
    </source>
</evidence>
<dbReference type="RefSeq" id="WP_005942223.1">
    <property type="nucleotide sequence ID" value="NZ_ATVK01000019.1"/>
</dbReference>
<reference evidence="2 3" key="1">
    <citation type="submission" date="2012-12" db="EMBL/GenBank/DDBJ databases">
        <title>Whole genome shotgun sequence of Gordonia hirsuta NBRC 16056.</title>
        <authorList>
            <person name="Isaki-Nakamura S."/>
            <person name="Hosoyama A."/>
            <person name="Tsuchikane K."/>
            <person name="Katsumata H."/>
            <person name="Baba S."/>
            <person name="Yamazaki S."/>
            <person name="Fujita N."/>
        </authorList>
    </citation>
    <scope>NUCLEOTIDE SEQUENCE [LARGE SCALE GENOMIC DNA]</scope>
    <source>
        <strain evidence="2 3">NBRC 16056</strain>
    </source>
</reference>
<dbReference type="InterPro" id="IPR036779">
    <property type="entry name" value="LysM_dom_sf"/>
</dbReference>
<dbReference type="Pfam" id="PF01476">
    <property type="entry name" value="LysM"/>
    <property type="match status" value="1"/>
</dbReference>
<dbReference type="OrthoDB" id="4380186at2"/>
<keyword evidence="3" id="KW-1185">Reference proteome</keyword>
<organism evidence="2 3">
    <name type="scientific">Gordonia hirsuta DSM 44140 = NBRC 16056</name>
    <dbReference type="NCBI Taxonomy" id="1121927"/>
    <lineage>
        <taxon>Bacteria</taxon>
        <taxon>Bacillati</taxon>
        <taxon>Actinomycetota</taxon>
        <taxon>Actinomycetes</taxon>
        <taxon>Mycobacteriales</taxon>
        <taxon>Gordoniaceae</taxon>
        <taxon>Gordonia</taxon>
    </lineage>
</organism>
<evidence type="ECO:0000313" key="3">
    <source>
        <dbReference type="Proteomes" id="UP000053405"/>
    </source>
</evidence>
<dbReference type="eggNOG" id="COG1388">
    <property type="taxonomic scope" value="Bacteria"/>
</dbReference>
<gene>
    <name evidence="2" type="ORF">GOHSU_37_00160</name>
</gene>
<dbReference type="Proteomes" id="UP000053405">
    <property type="component" value="Unassembled WGS sequence"/>
</dbReference>
<dbReference type="SMART" id="SM00257">
    <property type="entry name" value="LysM"/>
    <property type="match status" value="1"/>
</dbReference>
<evidence type="ECO:0000259" key="1">
    <source>
        <dbReference type="SMART" id="SM00257"/>
    </source>
</evidence>
<name>L7LB08_9ACTN</name>
<protein>
    <recommendedName>
        <fullName evidence="1">LysM domain-containing protein</fullName>
    </recommendedName>
</protein>
<comment type="caution">
    <text evidence="2">The sequence shown here is derived from an EMBL/GenBank/DDBJ whole genome shotgun (WGS) entry which is preliminary data.</text>
</comment>
<dbReference type="Gene3D" id="3.10.350.10">
    <property type="entry name" value="LysM domain"/>
    <property type="match status" value="1"/>
</dbReference>
<feature type="domain" description="LysM" evidence="1">
    <location>
        <begin position="44"/>
        <end position="93"/>
    </location>
</feature>
<accession>L7LB08</accession>
<proteinExistence type="predicted"/>